<evidence type="ECO:0000256" key="9">
    <source>
        <dbReference type="SAM" id="Coils"/>
    </source>
</evidence>
<evidence type="ECO:0000256" key="1">
    <source>
        <dbReference type="ARBA" id="ARBA00000707"/>
    </source>
</evidence>
<dbReference type="PANTHER" id="PTHR10589:SF16">
    <property type="entry name" value="UBIQUITIN CARBOXYL-TERMINAL HYDROLASE ISOZYME L5"/>
    <property type="match status" value="1"/>
</dbReference>
<organism evidence="12">
    <name type="scientific">Cafeteria roenbergensis</name>
    <name type="common">Marine flagellate</name>
    <dbReference type="NCBI Taxonomy" id="33653"/>
    <lineage>
        <taxon>Eukaryota</taxon>
        <taxon>Sar</taxon>
        <taxon>Stramenopiles</taxon>
        <taxon>Bigyra</taxon>
        <taxon>Opalozoa</taxon>
        <taxon>Bicosoecida</taxon>
        <taxon>Cafeteriaceae</taxon>
        <taxon>Cafeteria</taxon>
    </lineage>
</organism>
<name>A0A7S0K9G8_CAFRO</name>
<keyword evidence="4 7" id="KW-0833">Ubl conjugation pathway</keyword>
<feature type="compositionally biased region" description="Low complexity" evidence="10">
    <location>
        <begin position="403"/>
        <end position="415"/>
    </location>
</feature>
<feature type="region of interest" description="Disordered" evidence="10">
    <location>
        <begin position="389"/>
        <end position="415"/>
    </location>
</feature>
<dbReference type="PROSITE" id="PS52048">
    <property type="entry name" value="UCH_DOMAIN"/>
    <property type="match status" value="1"/>
</dbReference>
<dbReference type="EC" id="3.4.19.12" evidence="8"/>
<evidence type="ECO:0000313" key="12">
    <source>
        <dbReference type="EMBL" id="CAD8573056.1"/>
    </source>
</evidence>
<dbReference type="PRINTS" id="PR00707">
    <property type="entry name" value="UBCTHYDRLASE"/>
</dbReference>
<dbReference type="Pfam" id="PF18031">
    <property type="entry name" value="UCH_C"/>
    <property type="match status" value="1"/>
</dbReference>
<keyword evidence="3 7" id="KW-0645">Protease</keyword>
<evidence type="ECO:0000256" key="7">
    <source>
        <dbReference type="PROSITE-ProRule" id="PRU01393"/>
    </source>
</evidence>
<dbReference type="GO" id="GO:0005737">
    <property type="term" value="C:cytoplasm"/>
    <property type="evidence" value="ECO:0007669"/>
    <property type="project" value="TreeGrafter"/>
</dbReference>
<feature type="compositionally biased region" description="Basic and acidic residues" evidence="10">
    <location>
        <begin position="389"/>
        <end position="399"/>
    </location>
</feature>
<dbReference type="GO" id="GO:0006511">
    <property type="term" value="P:ubiquitin-dependent protein catabolic process"/>
    <property type="evidence" value="ECO:0007669"/>
    <property type="project" value="UniProtKB-UniRule"/>
</dbReference>
<proteinExistence type="inferred from homology"/>
<feature type="coiled-coil region" evidence="9">
    <location>
        <begin position="315"/>
        <end position="349"/>
    </location>
</feature>
<evidence type="ECO:0000256" key="2">
    <source>
        <dbReference type="ARBA" id="ARBA00009326"/>
    </source>
</evidence>
<evidence type="ECO:0000256" key="5">
    <source>
        <dbReference type="ARBA" id="ARBA00022801"/>
    </source>
</evidence>
<dbReference type="Gene3D" id="1.20.58.860">
    <property type="match status" value="1"/>
</dbReference>
<sequence>MAHSARSAQAAGPCVAMEWCTIESDPAVFTELTERLGLETQMEIGEVFSMEDVESQADCAGFILLFRYDKGTMRPSSSSSVGVADDPSVFFCKQTVENACGTIALLHVLLNAEGVRPGPKLTNFLEFASSMPEAELRGEILGMSDDIRKAHNSFARSEPFMSEEKGSSEGGEAFHFVAYVPKNGALYELDGLQRGPIRLEAVPESAPTASGAAAATSAAAAAGAEPAASWLPAARRAVEERMARYSGTGEIRFTLLSVKGSRLHAAKRRLGQASARLAVAQQVLSSGGGSTARANAMGAFPQALLGAGWAPEPTLGALETQVAELEVAARAAKAEVDELQAERAAWAAENERRKHNWVPFAIALLEECHRAGKLDSMVEKGNERARELVRQEMERESAKKAKAASPSSAAPSASS</sequence>
<evidence type="ECO:0000256" key="4">
    <source>
        <dbReference type="ARBA" id="ARBA00022786"/>
    </source>
</evidence>
<dbReference type="AlphaFoldDB" id="A0A7S0K9G8"/>
<keyword evidence="5 7" id="KW-0378">Hydrolase</keyword>
<dbReference type="Gene3D" id="3.40.532.10">
    <property type="entry name" value="Peptidase C12, ubiquitin carboxyl-terminal hydrolase"/>
    <property type="match status" value="1"/>
</dbReference>
<comment type="similarity">
    <text evidence="2 7 8">Belongs to the peptidase C12 family.</text>
</comment>
<dbReference type="Pfam" id="PF01088">
    <property type="entry name" value="Peptidase_C12"/>
    <property type="match status" value="1"/>
</dbReference>
<keyword evidence="6 7" id="KW-0788">Thiol protease</keyword>
<feature type="active site" description="Nucleophile" evidence="7">
    <location>
        <position position="100"/>
    </location>
</feature>
<dbReference type="InterPro" id="IPR001578">
    <property type="entry name" value="Peptidase_C12_UCH"/>
</dbReference>
<evidence type="ECO:0000256" key="3">
    <source>
        <dbReference type="ARBA" id="ARBA00022670"/>
    </source>
</evidence>
<dbReference type="InterPro" id="IPR038765">
    <property type="entry name" value="Papain-like_cys_pep_sf"/>
</dbReference>
<evidence type="ECO:0000256" key="6">
    <source>
        <dbReference type="ARBA" id="ARBA00022807"/>
    </source>
</evidence>
<evidence type="ECO:0000259" key="11">
    <source>
        <dbReference type="PROSITE" id="PS52048"/>
    </source>
</evidence>
<feature type="site" description="Important for enzyme activity" evidence="7">
    <location>
        <position position="190"/>
    </location>
</feature>
<dbReference type="InterPro" id="IPR041507">
    <property type="entry name" value="UCH_C"/>
</dbReference>
<feature type="active site" description="Proton donor" evidence="7">
    <location>
        <position position="175"/>
    </location>
</feature>
<protein>
    <recommendedName>
        <fullName evidence="8">Ubiquitin carboxyl-terminal hydrolase</fullName>
        <ecNumber evidence="8">3.4.19.12</ecNumber>
    </recommendedName>
</protein>
<dbReference type="GO" id="GO:0016579">
    <property type="term" value="P:protein deubiquitination"/>
    <property type="evidence" value="ECO:0007669"/>
    <property type="project" value="TreeGrafter"/>
</dbReference>
<dbReference type="PANTHER" id="PTHR10589">
    <property type="entry name" value="UBIQUITIN CARBOXYL-TERMINAL HYDROLASE"/>
    <property type="match status" value="1"/>
</dbReference>
<evidence type="ECO:0000256" key="10">
    <source>
        <dbReference type="SAM" id="MobiDB-lite"/>
    </source>
</evidence>
<evidence type="ECO:0000256" key="8">
    <source>
        <dbReference type="RuleBase" id="RU361215"/>
    </source>
</evidence>
<feature type="domain" description="UCH catalytic" evidence="11">
    <location>
        <begin position="18"/>
        <end position="260"/>
    </location>
</feature>
<dbReference type="EMBL" id="HBET01025799">
    <property type="protein sequence ID" value="CAD8573056.1"/>
    <property type="molecule type" value="Transcribed_RNA"/>
</dbReference>
<reference evidence="12" key="1">
    <citation type="submission" date="2021-01" db="EMBL/GenBank/DDBJ databases">
        <authorList>
            <person name="Corre E."/>
            <person name="Pelletier E."/>
            <person name="Niang G."/>
            <person name="Scheremetjew M."/>
            <person name="Finn R."/>
            <person name="Kale V."/>
            <person name="Holt S."/>
            <person name="Cochrane G."/>
            <person name="Meng A."/>
            <person name="Brown T."/>
            <person name="Cohen L."/>
        </authorList>
    </citation>
    <scope>NUCLEOTIDE SEQUENCE</scope>
    <source>
        <strain evidence="12">E4-10</strain>
    </source>
</reference>
<gene>
    <name evidence="12" type="ORF">CROE0942_LOCUS17437</name>
</gene>
<dbReference type="InterPro" id="IPR036959">
    <property type="entry name" value="Peptidase_C12_UCH_sf"/>
</dbReference>
<accession>A0A7S0K9G8</accession>
<dbReference type="GO" id="GO:0004843">
    <property type="term" value="F:cysteine-type deubiquitinase activity"/>
    <property type="evidence" value="ECO:0007669"/>
    <property type="project" value="UniProtKB-UniRule"/>
</dbReference>
<keyword evidence="9" id="KW-0175">Coiled coil</keyword>
<comment type="catalytic activity">
    <reaction evidence="1 7 8">
        <text>Thiol-dependent hydrolysis of ester, thioester, amide, peptide and isopeptide bonds formed by the C-terminal Gly of ubiquitin (a 76-residue protein attached to proteins as an intracellular targeting signal).</text>
        <dbReference type="EC" id="3.4.19.12"/>
    </reaction>
</comment>
<dbReference type="SUPFAM" id="SSF54001">
    <property type="entry name" value="Cysteine proteinases"/>
    <property type="match status" value="1"/>
</dbReference>
<feature type="site" description="Transition state stabilizer" evidence="7">
    <location>
        <position position="94"/>
    </location>
</feature>